<proteinExistence type="inferred from homology"/>
<evidence type="ECO:0000313" key="9">
    <source>
        <dbReference type="EMBL" id="OQP52672.1"/>
    </source>
</evidence>
<dbReference type="AlphaFoldDB" id="A0A1V9F328"/>
<dbReference type="GO" id="GO:0016020">
    <property type="term" value="C:membrane"/>
    <property type="evidence" value="ECO:0007669"/>
    <property type="project" value="TreeGrafter"/>
</dbReference>
<dbReference type="Pfam" id="PF02838">
    <property type="entry name" value="Glyco_hydro_20b"/>
    <property type="match status" value="1"/>
</dbReference>
<gene>
    <name evidence="9" type="ORF">A4H97_25250</name>
</gene>
<dbReference type="SUPFAM" id="SSF55545">
    <property type="entry name" value="beta-N-acetylhexosaminidase-like domain"/>
    <property type="match status" value="1"/>
</dbReference>
<dbReference type="PANTHER" id="PTHR22600">
    <property type="entry name" value="BETA-HEXOSAMINIDASE"/>
    <property type="match status" value="1"/>
</dbReference>
<dbReference type="Gene3D" id="3.30.379.10">
    <property type="entry name" value="Chitobiase/beta-hexosaminidase domain 2-like"/>
    <property type="match status" value="1"/>
</dbReference>
<feature type="domain" description="Beta-hexosaminidase bacterial type N-terminal" evidence="8">
    <location>
        <begin position="20"/>
        <end position="145"/>
    </location>
</feature>
<dbReference type="InterPro" id="IPR015883">
    <property type="entry name" value="Glyco_hydro_20_cat"/>
</dbReference>
<feature type="domain" description="Glycoside hydrolase family 20 catalytic" evidence="7">
    <location>
        <begin position="148"/>
        <end position="510"/>
    </location>
</feature>
<dbReference type="InterPro" id="IPR015882">
    <property type="entry name" value="HEX_bac_N"/>
</dbReference>
<comment type="caution">
    <text evidence="9">The sequence shown here is derived from an EMBL/GenBank/DDBJ whole genome shotgun (WGS) entry which is preliminary data.</text>
</comment>
<dbReference type="PANTHER" id="PTHR22600:SF57">
    <property type="entry name" value="BETA-N-ACETYLHEXOSAMINIDASE"/>
    <property type="match status" value="1"/>
</dbReference>
<dbReference type="OrthoDB" id="726159at2"/>
<comment type="catalytic activity">
    <reaction evidence="1">
        <text>Hydrolysis of terminal non-reducing N-acetyl-D-hexosamine residues in N-acetyl-beta-D-hexosaminides.</text>
        <dbReference type="EC" id="3.2.1.52"/>
    </reaction>
</comment>
<evidence type="ECO:0000256" key="2">
    <source>
        <dbReference type="ARBA" id="ARBA00006285"/>
    </source>
</evidence>
<dbReference type="InterPro" id="IPR029018">
    <property type="entry name" value="Hex-like_dom2"/>
</dbReference>
<name>A0A1V9F328_9BACT</name>
<dbReference type="GO" id="GO:0030203">
    <property type="term" value="P:glycosaminoglycan metabolic process"/>
    <property type="evidence" value="ECO:0007669"/>
    <property type="project" value="TreeGrafter"/>
</dbReference>
<evidence type="ECO:0000256" key="4">
    <source>
        <dbReference type="ARBA" id="ARBA00022801"/>
    </source>
</evidence>
<evidence type="ECO:0000256" key="3">
    <source>
        <dbReference type="ARBA" id="ARBA00012663"/>
    </source>
</evidence>
<protein>
    <recommendedName>
        <fullName evidence="3">beta-N-acetylhexosaminidase</fullName>
        <ecNumber evidence="3">3.2.1.52</ecNumber>
    </recommendedName>
</protein>
<dbReference type="InterPro" id="IPR025705">
    <property type="entry name" value="Beta_hexosaminidase_sua/sub"/>
</dbReference>
<dbReference type="RefSeq" id="WP_081198105.1">
    <property type="nucleotide sequence ID" value="NZ_FOCZ01000012.1"/>
</dbReference>
<evidence type="ECO:0000256" key="5">
    <source>
        <dbReference type="ARBA" id="ARBA00023295"/>
    </source>
</evidence>
<dbReference type="InterPro" id="IPR017853">
    <property type="entry name" value="GH"/>
</dbReference>
<dbReference type="EC" id="3.2.1.52" evidence="3"/>
<evidence type="ECO:0000259" key="7">
    <source>
        <dbReference type="Pfam" id="PF00728"/>
    </source>
</evidence>
<evidence type="ECO:0000256" key="6">
    <source>
        <dbReference type="PIRSR" id="PIRSR625705-1"/>
    </source>
</evidence>
<dbReference type="PRINTS" id="PR00738">
    <property type="entry name" value="GLHYDRLASE20"/>
</dbReference>
<reference evidence="10" key="1">
    <citation type="submission" date="2016-04" db="EMBL/GenBank/DDBJ databases">
        <authorList>
            <person name="Chen L."/>
            <person name="Zhuang W."/>
            <person name="Wang G."/>
        </authorList>
    </citation>
    <scope>NUCLEOTIDE SEQUENCE [LARGE SCALE GENOMIC DNA]</scope>
    <source>
        <strain evidence="10">17621</strain>
    </source>
</reference>
<dbReference type="STRING" id="354355.SAMN05660816_05302"/>
<keyword evidence="10" id="KW-1185">Reference proteome</keyword>
<feature type="active site" description="Proton donor" evidence="6">
    <location>
        <position position="340"/>
    </location>
</feature>
<dbReference type="GO" id="GO:0005975">
    <property type="term" value="P:carbohydrate metabolic process"/>
    <property type="evidence" value="ECO:0007669"/>
    <property type="project" value="InterPro"/>
</dbReference>
<sequence length="624" mass="69957">MKQIIIFIILLVHLKSIAQHIIPAPLSLVKGTGQFTIKAGTTIVADAESKNAVSFFSAWLKQNEVVIANPVFKQPVNEPLNAIVITTKGAEGLPAEGYTLSVTPDRIKLVGKGAGLFYGIQTLMQLFPEINRGTIVLPACTINDHPRYGYRGLMLDVSRHFFTVQQVKDLLDLMACYKLNRFHWHLTDDQGWRLEIKSCPKLTAVGAWRVKRVGDFGGNMPAPQAGEPATDGGFYTQAQVKDILQYAAARHIQVMPEIDVPGHSMAMIAAYPELSVTQNAATRVNPGSSFAKWFPDGHFEMYEDNTLNPADEKVYAFLDKVFTEVAALFPYEYIHVGGDECFKGYWEKDSSVKAFMQQNKLASTHELQGYFMKRLNAIVRAKHKKMIGWDEMLDGGLNEAVAVMNRFGESTAKKQLQQKLPVIMAPGGHGLYFDYAQSASDMEPINHGGSSPWWKAYNFNPDYPGTLSDSDRAYIMGVEACIWTEHIPTVPKLQYMLLPRLLALAETGWAVKENKDERRFTKEVLPWHLQQFDKKGYNYRVPTVYKEIDSTVKTDSFRLDVEPPFPGARIFYTVNNRQPGDADFEYSGPVTIPVPPQKKIVVKTIVITPAGRRSVVTKTLIENP</sequence>
<dbReference type="Gene3D" id="3.20.20.80">
    <property type="entry name" value="Glycosidases"/>
    <property type="match status" value="1"/>
</dbReference>
<dbReference type="GO" id="GO:0004563">
    <property type="term" value="F:beta-N-acetylhexosaminidase activity"/>
    <property type="evidence" value="ECO:0007669"/>
    <property type="project" value="UniProtKB-EC"/>
</dbReference>
<keyword evidence="5" id="KW-0326">Glycosidase</keyword>
<dbReference type="SUPFAM" id="SSF51445">
    <property type="entry name" value="(Trans)glycosidases"/>
    <property type="match status" value="1"/>
</dbReference>
<evidence type="ECO:0000313" key="10">
    <source>
        <dbReference type="Proteomes" id="UP000192610"/>
    </source>
</evidence>
<evidence type="ECO:0000256" key="1">
    <source>
        <dbReference type="ARBA" id="ARBA00001231"/>
    </source>
</evidence>
<organism evidence="9 10">
    <name type="scientific">Niastella yeongjuensis</name>
    <dbReference type="NCBI Taxonomy" id="354355"/>
    <lineage>
        <taxon>Bacteria</taxon>
        <taxon>Pseudomonadati</taxon>
        <taxon>Bacteroidota</taxon>
        <taxon>Chitinophagia</taxon>
        <taxon>Chitinophagales</taxon>
        <taxon>Chitinophagaceae</taxon>
        <taxon>Niastella</taxon>
    </lineage>
</organism>
<dbReference type="CDD" id="cd06563">
    <property type="entry name" value="GH20_chitobiase-like"/>
    <property type="match status" value="1"/>
</dbReference>
<keyword evidence="4" id="KW-0378">Hydrolase</keyword>
<evidence type="ECO:0000259" key="8">
    <source>
        <dbReference type="Pfam" id="PF02838"/>
    </source>
</evidence>
<dbReference type="Proteomes" id="UP000192610">
    <property type="component" value="Unassembled WGS sequence"/>
</dbReference>
<dbReference type="Pfam" id="PF00728">
    <property type="entry name" value="Glyco_hydro_20"/>
    <property type="match status" value="1"/>
</dbReference>
<accession>A0A1V9F328</accession>
<comment type="similarity">
    <text evidence="2">Belongs to the glycosyl hydrolase 20 family.</text>
</comment>
<dbReference type="EMBL" id="LVXG01000008">
    <property type="protein sequence ID" value="OQP52672.1"/>
    <property type="molecule type" value="Genomic_DNA"/>
</dbReference>